<sequence>MLRRKFIQTVLRSKRVRDEQPISLRNQAISAGTIHRDVQFAVIRYVVGVILGIGLGQRLDRRQTGVVRNDLLVRVAAVNVVLEHMAEVLVVYTSIAGERDVDSDGRLNAVLIGDFVPVVADDFVQSVLTNFIEEIRYQCEI</sequence>
<accession>A0A2P5EG45</accession>
<reference evidence="2" key="1">
    <citation type="submission" date="2016-06" db="EMBL/GenBank/DDBJ databases">
        <title>Parallel loss of symbiosis genes in relatives of nitrogen-fixing non-legume Parasponia.</title>
        <authorList>
            <person name="Van Velzen R."/>
            <person name="Holmer R."/>
            <person name="Bu F."/>
            <person name="Rutten L."/>
            <person name="Van Zeijl A."/>
            <person name="Liu W."/>
            <person name="Santuari L."/>
            <person name="Cao Q."/>
            <person name="Sharma T."/>
            <person name="Shen D."/>
            <person name="Roswanjaya Y."/>
            <person name="Wardhani T."/>
            <person name="Kalhor M.S."/>
            <person name="Jansen J."/>
            <person name="Van den Hoogen J."/>
            <person name="Gungor B."/>
            <person name="Hartog M."/>
            <person name="Hontelez J."/>
            <person name="Verver J."/>
            <person name="Yang W.-C."/>
            <person name="Schijlen E."/>
            <person name="Repin R."/>
            <person name="Schilthuizen M."/>
            <person name="Schranz E."/>
            <person name="Heidstra R."/>
            <person name="Miyata K."/>
            <person name="Fedorova E."/>
            <person name="Kohlen W."/>
            <person name="Bisseling T."/>
            <person name="Smit S."/>
            <person name="Geurts R."/>
        </authorList>
    </citation>
    <scope>NUCLEOTIDE SEQUENCE [LARGE SCALE GENOMIC DNA]</scope>
    <source>
        <strain evidence="2">cv. RG33-2</strain>
    </source>
</reference>
<evidence type="ECO:0000313" key="2">
    <source>
        <dbReference type="Proteomes" id="UP000237000"/>
    </source>
</evidence>
<evidence type="ECO:0000313" key="1">
    <source>
        <dbReference type="EMBL" id="PON84515.1"/>
    </source>
</evidence>
<dbReference type="InParanoid" id="A0A2P5EG45"/>
<dbReference type="Proteomes" id="UP000237000">
    <property type="component" value="Unassembled WGS sequence"/>
</dbReference>
<dbReference type="EMBL" id="JXTC01000161">
    <property type="protein sequence ID" value="PON84515.1"/>
    <property type="molecule type" value="Genomic_DNA"/>
</dbReference>
<proteinExistence type="predicted"/>
<protein>
    <submittedName>
        <fullName evidence="1">Uncharacterized protein</fullName>
    </submittedName>
</protein>
<organism evidence="1 2">
    <name type="scientific">Trema orientale</name>
    <name type="common">Charcoal tree</name>
    <name type="synonym">Celtis orientalis</name>
    <dbReference type="NCBI Taxonomy" id="63057"/>
    <lineage>
        <taxon>Eukaryota</taxon>
        <taxon>Viridiplantae</taxon>
        <taxon>Streptophyta</taxon>
        <taxon>Embryophyta</taxon>
        <taxon>Tracheophyta</taxon>
        <taxon>Spermatophyta</taxon>
        <taxon>Magnoliopsida</taxon>
        <taxon>eudicotyledons</taxon>
        <taxon>Gunneridae</taxon>
        <taxon>Pentapetalae</taxon>
        <taxon>rosids</taxon>
        <taxon>fabids</taxon>
        <taxon>Rosales</taxon>
        <taxon>Cannabaceae</taxon>
        <taxon>Trema</taxon>
    </lineage>
</organism>
<dbReference type="OrthoDB" id="10341419at2759"/>
<comment type="caution">
    <text evidence="1">The sequence shown here is derived from an EMBL/GenBank/DDBJ whole genome shotgun (WGS) entry which is preliminary data.</text>
</comment>
<name>A0A2P5EG45_TREOI</name>
<dbReference type="AlphaFoldDB" id="A0A2P5EG45"/>
<gene>
    <name evidence="1" type="ORF">TorRG33x02_197190</name>
</gene>
<keyword evidence="2" id="KW-1185">Reference proteome</keyword>